<dbReference type="InterPro" id="IPR045081">
    <property type="entry name" value="AN32"/>
</dbReference>
<dbReference type="AlphaFoldDB" id="A0A6V7VNR0"/>
<gene>
    <name evidence="5" type="ORF">MENT_LOCUS28231</name>
</gene>
<evidence type="ECO:0000313" key="6">
    <source>
        <dbReference type="Proteomes" id="UP000580250"/>
    </source>
</evidence>
<accession>A0A6V7VNR0</accession>
<evidence type="ECO:0000313" key="5">
    <source>
        <dbReference type="EMBL" id="CAD2176419.1"/>
    </source>
</evidence>
<dbReference type="Proteomes" id="UP000580250">
    <property type="component" value="Unassembled WGS sequence"/>
</dbReference>
<dbReference type="Pfam" id="PF14580">
    <property type="entry name" value="LRR_9"/>
    <property type="match status" value="1"/>
</dbReference>
<dbReference type="InterPro" id="IPR001611">
    <property type="entry name" value="Leu-rich_rpt"/>
</dbReference>
<evidence type="ECO:0000256" key="1">
    <source>
        <dbReference type="ARBA" id="ARBA00022614"/>
    </source>
</evidence>
<dbReference type="Gene3D" id="3.80.10.10">
    <property type="entry name" value="Ribonuclease Inhibitor"/>
    <property type="match status" value="1"/>
</dbReference>
<proteinExistence type="inferred from homology"/>
<evidence type="ECO:0000256" key="4">
    <source>
        <dbReference type="SAM" id="MobiDB-lite"/>
    </source>
</evidence>
<dbReference type="InterPro" id="IPR032675">
    <property type="entry name" value="LRR_dom_sf"/>
</dbReference>
<dbReference type="OrthoDB" id="2160613at2759"/>
<dbReference type="EMBL" id="CAJEWN010000276">
    <property type="protein sequence ID" value="CAD2176419.1"/>
    <property type="molecule type" value="Genomic_DNA"/>
</dbReference>
<reference evidence="5 6" key="1">
    <citation type="submission" date="2020-08" db="EMBL/GenBank/DDBJ databases">
        <authorList>
            <person name="Koutsovoulos G."/>
            <person name="Danchin GJ E."/>
        </authorList>
    </citation>
    <scope>NUCLEOTIDE SEQUENCE [LARGE SCALE GENOMIC DNA]</scope>
</reference>
<dbReference type="PROSITE" id="PS51450">
    <property type="entry name" value="LRR"/>
    <property type="match status" value="1"/>
</dbReference>
<feature type="region of interest" description="Disordered" evidence="4">
    <location>
        <begin position="242"/>
        <end position="271"/>
    </location>
</feature>
<dbReference type="PANTHER" id="PTHR11375">
    <property type="entry name" value="ACIDIC LEUCINE-RICH NUCLEAR PHOSPHOPROTEIN 32"/>
    <property type="match status" value="1"/>
</dbReference>
<protein>
    <submittedName>
        <fullName evidence="5">Uncharacterized protein</fullName>
    </submittedName>
</protein>
<comment type="similarity">
    <text evidence="3">Belongs to the ANP32 family.</text>
</comment>
<keyword evidence="2" id="KW-0677">Repeat</keyword>
<sequence length="271" mass="31427">MEKRIIKELRGKKPSEIKVLSLEHCRAKTISGLTDEFSQLTALYLEYVGLTSLDGLPKLPALHTIELGDNKLTGGLEILVENCPRLRFIDLSANKIKTIETLEPLKNLSELSELDLFECRVTKLPNYRKDMFTLLPQIKYLDGFDINDKEDLSDESEDDEENFGDDKFNSDYEEVFEKKVDGKLNNFQTKLSLVESKNKEAMEILEKKMNEEIQKLKSEHQNEIKNLKESFQQLIEEKIKETKEKQEKIDELEEDKESQKSDLSNGFELLT</sequence>
<evidence type="ECO:0000256" key="2">
    <source>
        <dbReference type="ARBA" id="ARBA00022737"/>
    </source>
</evidence>
<dbReference type="GO" id="GO:0042393">
    <property type="term" value="F:histone binding"/>
    <property type="evidence" value="ECO:0007669"/>
    <property type="project" value="TreeGrafter"/>
</dbReference>
<comment type="caution">
    <text evidence="5">The sequence shown here is derived from an EMBL/GenBank/DDBJ whole genome shotgun (WGS) entry which is preliminary data.</text>
</comment>
<dbReference type="FunFam" id="3.80.10.10:FF:000131">
    <property type="entry name" value="acidic leucine-rich nuclear phosphoprotein 32-related protein-like"/>
    <property type="match status" value="1"/>
</dbReference>
<dbReference type="GO" id="GO:0005634">
    <property type="term" value="C:nucleus"/>
    <property type="evidence" value="ECO:0007669"/>
    <property type="project" value="TreeGrafter"/>
</dbReference>
<organism evidence="5 6">
    <name type="scientific">Meloidogyne enterolobii</name>
    <name type="common">Root-knot nematode worm</name>
    <name type="synonym">Meloidogyne mayaguensis</name>
    <dbReference type="NCBI Taxonomy" id="390850"/>
    <lineage>
        <taxon>Eukaryota</taxon>
        <taxon>Metazoa</taxon>
        <taxon>Ecdysozoa</taxon>
        <taxon>Nematoda</taxon>
        <taxon>Chromadorea</taxon>
        <taxon>Rhabditida</taxon>
        <taxon>Tylenchina</taxon>
        <taxon>Tylenchomorpha</taxon>
        <taxon>Tylenchoidea</taxon>
        <taxon>Meloidogynidae</taxon>
        <taxon>Meloidogyninae</taxon>
        <taxon>Meloidogyne</taxon>
    </lineage>
</organism>
<keyword evidence="1" id="KW-0433">Leucine-rich repeat</keyword>
<dbReference type="SUPFAM" id="SSF52058">
    <property type="entry name" value="L domain-like"/>
    <property type="match status" value="1"/>
</dbReference>
<name>A0A6V7VNR0_MELEN</name>
<dbReference type="PANTHER" id="PTHR11375:SF0">
    <property type="entry name" value="ACIDIC LEUCINE-RICH NUCLEAR PHOSPHOPROTEIN 32 FAMILY MEMBER A"/>
    <property type="match status" value="1"/>
</dbReference>
<evidence type="ECO:0000256" key="3">
    <source>
        <dbReference type="ARBA" id="ARBA00025777"/>
    </source>
</evidence>